<dbReference type="InterPro" id="IPR014556">
    <property type="entry name" value="UCP029407"/>
</dbReference>
<dbReference type="SUPFAM" id="SSF52540">
    <property type="entry name" value="P-loop containing nucleoside triphosphate hydrolases"/>
    <property type="match status" value="1"/>
</dbReference>
<dbReference type="Proteomes" id="UP000663629">
    <property type="component" value="Chromosome 2"/>
</dbReference>
<reference evidence="2 3" key="1">
    <citation type="submission" date="2021-02" db="EMBL/GenBank/DDBJ databases">
        <title>Paracoccus methylovroum sp.nov., a new methanol and methylamine utilizing methylotrophic denitrifer.</title>
        <authorList>
            <person name="Timsy T."/>
            <person name="Behrendt U."/>
            <person name="Ulrich A."/>
            <person name="Spanner T."/>
            <person name="Foesel B.U."/>
            <person name="Horn M.A."/>
            <person name="Kolb S."/>
        </authorList>
    </citation>
    <scope>NUCLEOTIDE SEQUENCE [LARGE SCALE GENOMIC DNA]</scope>
    <source>
        <strain evidence="2 3">H4-D09</strain>
    </source>
</reference>
<evidence type="ECO:0000313" key="2">
    <source>
        <dbReference type="EMBL" id="QRZ15037.1"/>
    </source>
</evidence>
<feature type="coiled-coil region" evidence="1">
    <location>
        <begin position="322"/>
        <end position="468"/>
    </location>
</feature>
<proteinExistence type="predicted"/>
<name>A0ABX7JLB4_9RHOB</name>
<gene>
    <name evidence="2" type="ORF">JWJ88_19025</name>
</gene>
<dbReference type="RefSeq" id="WP_205295999.1">
    <property type="nucleotide sequence ID" value="NZ_CP070371.1"/>
</dbReference>
<keyword evidence="1" id="KW-0175">Coiled coil</keyword>
<dbReference type="EMBL" id="CP070371">
    <property type="protein sequence ID" value="QRZ15037.1"/>
    <property type="molecule type" value="Genomic_DNA"/>
</dbReference>
<dbReference type="PIRSF" id="PIRSF029407">
    <property type="entry name" value="UCP029407"/>
    <property type="match status" value="1"/>
</dbReference>
<sequence>MGIEIQQKSQSVHKVAILALGMHRSGTSLLAGILDRLGCKGPNTSLAADTRNPQGYFESEPIFRLNDEILATAGTRWNDWQPLRDGWQDSPRFNEFRSRAAQIIQAEYGEASLIYLKDPRLCRLLPLWYDVLVEMGYAVSCIHTHRHPQDVAASLKARKNIEVEPSVGMLSWLRHILDAEAASRELPRIFTSYSDLLTNWQILSQRVEEVFRFTWPVSAHAGQDRIIQLVDPDLRHHGSDIETFLNNTSVPETFRETVRVFENWAKNGENEDDWKVLDQQRRNFDLSTSLLYAPVKALETATREMKTLTPHKAEVHTLSAQLTEADRQRHQLSSQNEQLHADLDQHRVDLEKAQAQIKDLSEKLGDSNTKLEQADAAANLIKSELEQDRVTLKETQVIAEARQVEIDELLTKLREAQMREASLSDEVIMWTDRIIDRDQRISKLQQDVDRYRREQAAKNTEVDNLSAKLHNMRSTHTHAIDNLHSIYKMSTSWKVSAPVRFIGRLVARCG</sequence>
<protein>
    <recommendedName>
        <fullName evidence="4">Sulfotransferase family protein</fullName>
    </recommendedName>
</protein>
<dbReference type="Gene3D" id="1.10.287.1490">
    <property type="match status" value="1"/>
</dbReference>
<evidence type="ECO:0008006" key="4">
    <source>
        <dbReference type="Google" id="ProtNLM"/>
    </source>
</evidence>
<dbReference type="Gene3D" id="3.40.50.300">
    <property type="entry name" value="P-loop containing nucleotide triphosphate hydrolases"/>
    <property type="match status" value="1"/>
</dbReference>
<evidence type="ECO:0000313" key="3">
    <source>
        <dbReference type="Proteomes" id="UP000663629"/>
    </source>
</evidence>
<keyword evidence="3" id="KW-1185">Reference proteome</keyword>
<organism evidence="2 3">
    <name type="scientific">Paracoccus methylovorus</name>
    <dbReference type="NCBI Taxonomy" id="2812658"/>
    <lineage>
        <taxon>Bacteria</taxon>
        <taxon>Pseudomonadati</taxon>
        <taxon>Pseudomonadota</taxon>
        <taxon>Alphaproteobacteria</taxon>
        <taxon>Rhodobacterales</taxon>
        <taxon>Paracoccaceae</taxon>
        <taxon>Paracoccus</taxon>
    </lineage>
</organism>
<evidence type="ECO:0000256" key="1">
    <source>
        <dbReference type="SAM" id="Coils"/>
    </source>
</evidence>
<accession>A0ABX7JLB4</accession>
<dbReference type="InterPro" id="IPR027417">
    <property type="entry name" value="P-loop_NTPase"/>
</dbReference>